<comment type="subcellular location">
    <subcellularLocation>
        <location evidence="1">Secreted</location>
    </subcellularLocation>
</comment>
<organism evidence="7 8">
    <name type="scientific">Coccomyxa viridis</name>
    <dbReference type="NCBI Taxonomy" id="1274662"/>
    <lineage>
        <taxon>Eukaryota</taxon>
        <taxon>Viridiplantae</taxon>
        <taxon>Chlorophyta</taxon>
        <taxon>core chlorophytes</taxon>
        <taxon>Trebouxiophyceae</taxon>
        <taxon>Trebouxiophyceae incertae sedis</taxon>
        <taxon>Coccomyxaceae</taxon>
        <taxon>Coccomyxa</taxon>
    </lineage>
</organism>
<sequence>MKVYFVALLAFLIAAHACSAVSVKQSGAKSQESVVVEFFEESLCPYCASFSTKILGPLLRSNLTPYIDFNLVPYGNAKQTSKGLECQHGPEECRLNRIFACAIDLSKTPRDYWPFVECVESNYGAKIEDSLEGCAKDNGFKLKDLEACASGSRGDALEQAAGEQTNSLQPAHQFVPWVVVNGVPLEDDYQNLQKYICVAIRDIPKPELCQQLSESSAALADPTYAMS</sequence>
<comment type="similarity">
    <text evidence="2">Belongs to the GILT family.</text>
</comment>
<protein>
    <submittedName>
        <fullName evidence="7">G3734 protein</fullName>
    </submittedName>
</protein>
<accession>A0ABP1FRF7</accession>
<dbReference type="Pfam" id="PF03227">
    <property type="entry name" value="GILT"/>
    <property type="match status" value="1"/>
</dbReference>
<evidence type="ECO:0000256" key="4">
    <source>
        <dbReference type="ARBA" id="ARBA00022729"/>
    </source>
</evidence>
<dbReference type="Gene3D" id="3.40.30.10">
    <property type="entry name" value="Glutaredoxin"/>
    <property type="match status" value="1"/>
</dbReference>
<evidence type="ECO:0000256" key="6">
    <source>
        <dbReference type="SAM" id="SignalP"/>
    </source>
</evidence>
<dbReference type="PANTHER" id="PTHR13234">
    <property type="entry name" value="GAMMA-INTERFERON INDUCIBLE LYSOSOMAL THIOL REDUCTASE GILT"/>
    <property type="match status" value="1"/>
</dbReference>
<evidence type="ECO:0000256" key="1">
    <source>
        <dbReference type="ARBA" id="ARBA00004613"/>
    </source>
</evidence>
<dbReference type="InterPro" id="IPR004911">
    <property type="entry name" value="Interferon-induced_GILT"/>
</dbReference>
<gene>
    <name evidence="7" type="primary">g3734</name>
    <name evidence="7" type="ORF">VP750_LOCUS3185</name>
</gene>
<keyword evidence="3" id="KW-0964">Secreted</keyword>
<dbReference type="EMBL" id="CAXHTA020000005">
    <property type="protein sequence ID" value="CAL5221526.1"/>
    <property type="molecule type" value="Genomic_DNA"/>
</dbReference>
<keyword evidence="4 6" id="KW-0732">Signal</keyword>
<evidence type="ECO:0000313" key="8">
    <source>
        <dbReference type="Proteomes" id="UP001497392"/>
    </source>
</evidence>
<feature type="chain" id="PRO_5047082637" evidence="6">
    <location>
        <begin position="21"/>
        <end position="227"/>
    </location>
</feature>
<dbReference type="InterPro" id="IPR036249">
    <property type="entry name" value="Thioredoxin-like_sf"/>
</dbReference>
<reference evidence="7 8" key="1">
    <citation type="submission" date="2024-06" db="EMBL/GenBank/DDBJ databases">
        <authorList>
            <person name="Kraege A."/>
            <person name="Thomma B."/>
        </authorList>
    </citation>
    <scope>NUCLEOTIDE SEQUENCE [LARGE SCALE GENOMIC DNA]</scope>
</reference>
<evidence type="ECO:0000313" key="7">
    <source>
        <dbReference type="EMBL" id="CAL5221526.1"/>
    </source>
</evidence>
<evidence type="ECO:0000256" key="2">
    <source>
        <dbReference type="ARBA" id="ARBA00005679"/>
    </source>
</evidence>
<keyword evidence="5" id="KW-0325">Glycoprotein</keyword>
<dbReference type="Proteomes" id="UP001497392">
    <property type="component" value="Unassembled WGS sequence"/>
</dbReference>
<evidence type="ECO:0000256" key="5">
    <source>
        <dbReference type="ARBA" id="ARBA00023180"/>
    </source>
</evidence>
<evidence type="ECO:0000256" key="3">
    <source>
        <dbReference type="ARBA" id="ARBA00022525"/>
    </source>
</evidence>
<comment type="caution">
    <text evidence="7">The sequence shown here is derived from an EMBL/GenBank/DDBJ whole genome shotgun (WGS) entry which is preliminary data.</text>
</comment>
<name>A0ABP1FRF7_9CHLO</name>
<proteinExistence type="inferred from homology"/>
<dbReference type="SUPFAM" id="SSF52833">
    <property type="entry name" value="Thioredoxin-like"/>
    <property type="match status" value="1"/>
</dbReference>
<keyword evidence="8" id="KW-1185">Reference proteome</keyword>
<feature type="signal peptide" evidence="6">
    <location>
        <begin position="1"/>
        <end position="20"/>
    </location>
</feature>
<dbReference type="PANTHER" id="PTHR13234:SF8">
    <property type="entry name" value="GAMMA-INTERFERON-INDUCIBLE LYSOSOMAL THIOL REDUCTASE"/>
    <property type="match status" value="1"/>
</dbReference>